<reference evidence="1" key="1">
    <citation type="submission" date="2021-09" db="EMBL/GenBank/DDBJ databases">
        <title>The genome of Mauremys mutica provides insights into the evolution of semi-aquatic lifestyle.</title>
        <authorList>
            <person name="Gong S."/>
            <person name="Gao Y."/>
        </authorList>
    </citation>
    <scope>NUCLEOTIDE SEQUENCE</scope>
    <source>
        <strain evidence="1">MM-2020</strain>
        <tissue evidence="1">Muscle</tissue>
    </source>
</reference>
<proteinExistence type="predicted"/>
<protein>
    <submittedName>
        <fullName evidence="1">Uncharacterized protein</fullName>
    </submittedName>
</protein>
<name>A0A9D4AWC9_9SAUR</name>
<keyword evidence="2" id="KW-1185">Reference proteome</keyword>
<accession>A0A9D4AWC9</accession>
<organism evidence="1 2">
    <name type="scientific">Mauremys mutica</name>
    <name type="common">yellowpond turtle</name>
    <dbReference type="NCBI Taxonomy" id="74926"/>
    <lineage>
        <taxon>Eukaryota</taxon>
        <taxon>Metazoa</taxon>
        <taxon>Chordata</taxon>
        <taxon>Craniata</taxon>
        <taxon>Vertebrata</taxon>
        <taxon>Euteleostomi</taxon>
        <taxon>Archelosauria</taxon>
        <taxon>Testudinata</taxon>
        <taxon>Testudines</taxon>
        <taxon>Cryptodira</taxon>
        <taxon>Durocryptodira</taxon>
        <taxon>Testudinoidea</taxon>
        <taxon>Geoemydidae</taxon>
        <taxon>Geoemydinae</taxon>
        <taxon>Mauremys</taxon>
    </lineage>
</organism>
<dbReference type="Proteomes" id="UP000827986">
    <property type="component" value="Unassembled WGS sequence"/>
</dbReference>
<dbReference type="AlphaFoldDB" id="A0A9D4AWC9"/>
<evidence type="ECO:0000313" key="2">
    <source>
        <dbReference type="Proteomes" id="UP000827986"/>
    </source>
</evidence>
<sequence length="119" mass="13437">MSTLHPPPQDRPWALSSSLALPALGTELGLHTATASWWPLWEPHQGGTEKKELLKAEKCAQQYKFLGIQGRRGGRFLPLPPKPTCLAWASRRFLPRQRCSWGSFCQDGTCLDFDLVRFC</sequence>
<evidence type="ECO:0000313" key="1">
    <source>
        <dbReference type="EMBL" id="KAH1178827.1"/>
    </source>
</evidence>
<gene>
    <name evidence="1" type="ORF">KIL84_000158</name>
</gene>
<comment type="caution">
    <text evidence="1">The sequence shown here is derived from an EMBL/GenBank/DDBJ whole genome shotgun (WGS) entry which is preliminary data.</text>
</comment>
<dbReference type="EMBL" id="JAHDVG010000473">
    <property type="protein sequence ID" value="KAH1178827.1"/>
    <property type="molecule type" value="Genomic_DNA"/>
</dbReference>